<protein>
    <submittedName>
        <fullName evidence="2">Uncharacterized protein</fullName>
    </submittedName>
</protein>
<dbReference type="SUPFAM" id="SSF82549">
    <property type="entry name" value="DAK1/DegV-like"/>
    <property type="match status" value="1"/>
</dbReference>
<evidence type="ECO:0000313" key="2">
    <source>
        <dbReference type="EMBL" id="MDO5987662.1"/>
    </source>
</evidence>
<reference evidence="2" key="1">
    <citation type="submission" date="2023-07" db="EMBL/GenBank/DDBJ databases">
        <title>Two novel species in the genus Flavivirga.</title>
        <authorList>
            <person name="Kwon K."/>
        </authorList>
    </citation>
    <scope>NUCLEOTIDE SEQUENCE</scope>
    <source>
        <strain evidence="2">KACC 14157</strain>
    </source>
</reference>
<name>A0ABT8X133_9FLAO</name>
<evidence type="ECO:0000313" key="3">
    <source>
        <dbReference type="Proteomes" id="UP001176891"/>
    </source>
</evidence>
<sequence length="117" mass="13334">MKNLIFAMLFFSFCFFTNAQDNPKIGDELIINAPQNVSYNHIDFPRLNFLVKKGRLANYKNVYGNKVIVKDIINENNGITYVVLKKKNGKKFFGYLNTVKANYSKSIESGELATVTP</sequence>
<evidence type="ECO:0000256" key="1">
    <source>
        <dbReference type="SAM" id="SignalP"/>
    </source>
</evidence>
<dbReference type="Proteomes" id="UP001176891">
    <property type="component" value="Unassembled WGS sequence"/>
</dbReference>
<organism evidence="2 3">
    <name type="scientific">Flavivirga amylovorans</name>
    <dbReference type="NCBI Taxonomy" id="870486"/>
    <lineage>
        <taxon>Bacteria</taxon>
        <taxon>Pseudomonadati</taxon>
        <taxon>Bacteroidota</taxon>
        <taxon>Flavobacteriia</taxon>
        <taxon>Flavobacteriales</taxon>
        <taxon>Flavobacteriaceae</taxon>
        <taxon>Flavivirga</taxon>
    </lineage>
</organism>
<dbReference type="RefSeq" id="WP_303282226.1">
    <property type="nucleotide sequence ID" value="NZ_BAABCZ010000010.1"/>
</dbReference>
<feature type="signal peptide" evidence="1">
    <location>
        <begin position="1"/>
        <end position="19"/>
    </location>
</feature>
<dbReference type="EMBL" id="JAUOEM010000003">
    <property type="protein sequence ID" value="MDO5987662.1"/>
    <property type="molecule type" value="Genomic_DNA"/>
</dbReference>
<proteinExistence type="predicted"/>
<keyword evidence="3" id="KW-1185">Reference proteome</keyword>
<keyword evidence="1" id="KW-0732">Signal</keyword>
<feature type="chain" id="PRO_5047335414" evidence="1">
    <location>
        <begin position="20"/>
        <end position="117"/>
    </location>
</feature>
<comment type="caution">
    <text evidence="2">The sequence shown here is derived from an EMBL/GenBank/DDBJ whole genome shotgun (WGS) entry which is preliminary data.</text>
</comment>
<gene>
    <name evidence="2" type="ORF">Q4Q39_09655</name>
</gene>
<accession>A0ABT8X133</accession>